<dbReference type="Proteomes" id="UP000823868">
    <property type="component" value="Unassembled WGS sequence"/>
</dbReference>
<dbReference type="EMBL" id="DXDX01000205">
    <property type="protein sequence ID" value="HIY22488.1"/>
    <property type="molecule type" value="Genomic_DNA"/>
</dbReference>
<gene>
    <name evidence="1" type="ORF">H9841_11390</name>
</gene>
<organism evidence="1 2">
    <name type="scientific">Candidatus Flavonifractor merdigallinarum</name>
    <dbReference type="NCBI Taxonomy" id="2838589"/>
    <lineage>
        <taxon>Bacteria</taxon>
        <taxon>Bacillati</taxon>
        <taxon>Bacillota</taxon>
        <taxon>Clostridia</taxon>
        <taxon>Eubacteriales</taxon>
        <taxon>Oscillospiraceae</taxon>
        <taxon>Flavonifractor</taxon>
    </lineage>
</organism>
<reference evidence="1" key="1">
    <citation type="journal article" date="2021" name="PeerJ">
        <title>Extensive microbial diversity within the chicken gut microbiome revealed by metagenomics and culture.</title>
        <authorList>
            <person name="Gilroy R."/>
            <person name="Ravi A."/>
            <person name="Getino M."/>
            <person name="Pursley I."/>
            <person name="Horton D.L."/>
            <person name="Alikhan N.F."/>
            <person name="Baker D."/>
            <person name="Gharbi K."/>
            <person name="Hall N."/>
            <person name="Watson M."/>
            <person name="Adriaenssens E.M."/>
            <person name="Foster-Nyarko E."/>
            <person name="Jarju S."/>
            <person name="Secka A."/>
            <person name="Antonio M."/>
            <person name="Oren A."/>
            <person name="Chaudhuri R.R."/>
            <person name="La Ragione R."/>
            <person name="Hildebrand F."/>
            <person name="Pallen M.J."/>
        </authorList>
    </citation>
    <scope>NUCLEOTIDE SEQUENCE</scope>
    <source>
        <strain evidence="1">ChiBcec16_6824</strain>
    </source>
</reference>
<comment type="caution">
    <text evidence="1">The sequence shown here is derived from an EMBL/GenBank/DDBJ whole genome shotgun (WGS) entry which is preliminary data.</text>
</comment>
<name>A0A9D2C037_9FIRM</name>
<evidence type="ECO:0000313" key="2">
    <source>
        <dbReference type="Proteomes" id="UP000823868"/>
    </source>
</evidence>
<reference evidence="1" key="2">
    <citation type="submission" date="2021-04" db="EMBL/GenBank/DDBJ databases">
        <authorList>
            <person name="Gilroy R."/>
        </authorList>
    </citation>
    <scope>NUCLEOTIDE SEQUENCE</scope>
    <source>
        <strain evidence="1">ChiBcec16_6824</strain>
    </source>
</reference>
<proteinExistence type="predicted"/>
<dbReference type="AlphaFoldDB" id="A0A9D2C037"/>
<feature type="non-terminal residue" evidence="1">
    <location>
        <position position="1"/>
    </location>
</feature>
<sequence length="83" mass="9150">WKPMTLKEAEERIIAETGDDRFAFQYIENGATMINPYAAEAPLGYYIFSQKQEDGSFGSHEAGCAVVYLGAAPEGRLNPDSED</sequence>
<accession>A0A9D2C037</accession>
<evidence type="ECO:0000313" key="1">
    <source>
        <dbReference type="EMBL" id="HIY22488.1"/>
    </source>
</evidence>
<protein>
    <submittedName>
        <fullName evidence="1">Uncharacterized protein</fullName>
    </submittedName>
</protein>